<evidence type="ECO:0000313" key="3">
    <source>
        <dbReference type="Proteomes" id="UP000187172"/>
    </source>
</evidence>
<organism evidence="2 3">
    <name type="scientific">Paenibacillus rhizosphaerae</name>
    <dbReference type="NCBI Taxonomy" id="297318"/>
    <lineage>
        <taxon>Bacteria</taxon>
        <taxon>Bacillati</taxon>
        <taxon>Bacillota</taxon>
        <taxon>Bacilli</taxon>
        <taxon>Bacillales</taxon>
        <taxon>Paenibacillaceae</taxon>
        <taxon>Paenibacillus</taxon>
    </lineage>
</organism>
<reference evidence="2 3" key="1">
    <citation type="submission" date="2016-11" db="EMBL/GenBank/DDBJ databases">
        <title>Paenibacillus species isolates.</title>
        <authorList>
            <person name="Beno S.M."/>
        </authorList>
    </citation>
    <scope>NUCLEOTIDE SEQUENCE [LARGE SCALE GENOMIC DNA]</scope>
    <source>
        <strain evidence="2 3">FSL R5-0378</strain>
    </source>
</reference>
<keyword evidence="3" id="KW-1185">Reference proteome</keyword>
<gene>
    <name evidence="2" type="ORF">BK138_29240</name>
</gene>
<protein>
    <recommendedName>
        <fullName evidence="4">PilZ domain-containing protein</fullName>
    </recommendedName>
</protein>
<feature type="compositionally biased region" description="Basic and acidic residues" evidence="1">
    <location>
        <begin position="126"/>
        <end position="143"/>
    </location>
</feature>
<evidence type="ECO:0008006" key="4">
    <source>
        <dbReference type="Google" id="ProtNLM"/>
    </source>
</evidence>
<evidence type="ECO:0000313" key="2">
    <source>
        <dbReference type="EMBL" id="OMF49572.1"/>
    </source>
</evidence>
<dbReference type="EMBL" id="MRTP01000013">
    <property type="protein sequence ID" value="OMF49572.1"/>
    <property type="molecule type" value="Genomic_DNA"/>
</dbReference>
<feature type="region of interest" description="Disordered" evidence="1">
    <location>
        <begin position="96"/>
        <end position="143"/>
    </location>
</feature>
<dbReference type="AlphaFoldDB" id="A0A1R1ECS1"/>
<comment type="caution">
    <text evidence="2">The sequence shown here is derived from an EMBL/GenBank/DDBJ whole genome shotgun (WGS) entry which is preliminary data.</text>
</comment>
<dbReference type="STRING" id="297318.BK138_29240"/>
<accession>A0A1R1ECS1</accession>
<proteinExistence type="predicted"/>
<evidence type="ECO:0000256" key="1">
    <source>
        <dbReference type="SAM" id="MobiDB-lite"/>
    </source>
</evidence>
<dbReference type="RefSeq" id="WP_076175032.1">
    <property type="nucleotide sequence ID" value="NZ_MRTP01000013.1"/>
</dbReference>
<sequence>MNMLTAHGIHLQTYMYIHQVGNQTVFLHRTRPVILWEYEPSRMVIISDLDLPVVPELRLGFIIHVPNAPARQVYGTVAWKESSISFKAHQYGIRIESPQQEPERMTKHHNRPQRGGRAASTPYESPCDHDSFPGPGHHFDIKA</sequence>
<dbReference type="Proteomes" id="UP000187172">
    <property type="component" value="Unassembled WGS sequence"/>
</dbReference>
<name>A0A1R1ECS1_9BACL</name>